<comment type="caution">
    <text evidence="1">The sequence shown here is derived from an EMBL/GenBank/DDBJ whole genome shotgun (WGS) entry which is preliminary data.</text>
</comment>
<accession>A0A5B7H989</accession>
<evidence type="ECO:0000313" key="2">
    <source>
        <dbReference type="Proteomes" id="UP000324222"/>
    </source>
</evidence>
<reference evidence="1 2" key="1">
    <citation type="submission" date="2019-05" db="EMBL/GenBank/DDBJ databases">
        <title>Another draft genome of Portunus trituberculatus and its Hox gene families provides insights of decapod evolution.</title>
        <authorList>
            <person name="Jeong J.-H."/>
            <person name="Song I."/>
            <person name="Kim S."/>
            <person name="Choi T."/>
            <person name="Kim D."/>
            <person name="Ryu S."/>
            <person name="Kim W."/>
        </authorList>
    </citation>
    <scope>NUCLEOTIDE SEQUENCE [LARGE SCALE GENOMIC DNA]</scope>
    <source>
        <tissue evidence="1">Muscle</tissue>
    </source>
</reference>
<dbReference type="Proteomes" id="UP000324222">
    <property type="component" value="Unassembled WGS sequence"/>
</dbReference>
<evidence type="ECO:0000313" key="1">
    <source>
        <dbReference type="EMBL" id="MPC68740.1"/>
    </source>
</evidence>
<dbReference type="EMBL" id="VSRR010028304">
    <property type="protein sequence ID" value="MPC68740.1"/>
    <property type="molecule type" value="Genomic_DNA"/>
</dbReference>
<sequence>MVRVEKGPHERRDGRVCVKHGHQAPPSLRSLFTCWEVKEDKDPGLDIVSDNTDQKHVHNDLEGFRKQLVSRRESSIVWALMDSPLLLCRHVNRLSAVCSNLRHIK</sequence>
<protein>
    <submittedName>
        <fullName evidence="1">Uncharacterized protein</fullName>
    </submittedName>
</protein>
<name>A0A5B7H989_PORTR</name>
<organism evidence="1 2">
    <name type="scientific">Portunus trituberculatus</name>
    <name type="common">Swimming crab</name>
    <name type="synonym">Neptunus trituberculatus</name>
    <dbReference type="NCBI Taxonomy" id="210409"/>
    <lineage>
        <taxon>Eukaryota</taxon>
        <taxon>Metazoa</taxon>
        <taxon>Ecdysozoa</taxon>
        <taxon>Arthropoda</taxon>
        <taxon>Crustacea</taxon>
        <taxon>Multicrustacea</taxon>
        <taxon>Malacostraca</taxon>
        <taxon>Eumalacostraca</taxon>
        <taxon>Eucarida</taxon>
        <taxon>Decapoda</taxon>
        <taxon>Pleocyemata</taxon>
        <taxon>Brachyura</taxon>
        <taxon>Eubrachyura</taxon>
        <taxon>Portunoidea</taxon>
        <taxon>Portunidae</taxon>
        <taxon>Portuninae</taxon>
        <taxon>Portunus</taxon>
    </lineage>
</organism>
<proteinExistence type="predicted"/>
<keyword evidence="2" id="KW-1185">Reference proteome</keyword>
<gene>
    <name evidence="1" type="ORF">E2C01_062948</name>
</gene>
<dbReference type="AlphaFoldDB" id="A0A5B7H989"/>